<reference evidence="4" key="1">
    <citation type="submission" date="2017-09" db="EMBL/GenBank/DDBJ databases">
        <title>Depth-based differentiation of microbial function through sediment-hosted aquifers and enrichment of novel symbionts in the deep terrestrial subsurface.</title>
        <authorList>
            <person name="Probst A.J."/>
            <person name="Ladd B."/>
            <person name="Jarett J.K."/>
            <person name="Geller-Mcgrath D.E."/>
            <person name="Sieber C.M.K."/>
            <person name="Emerson J.B."/>
            <person name="Anantharaman K."/>
            <person name="Thomas B.C."/>
            <person name="Malmstrom R."/>
            <person name="Stieglmeier M."/>
            <person name="Klingl A."/>
            <person name="Woyke T."/>
            <person name="Ryan C.M."/>
            <person name="Banfield J.F."/>
        </authorList>
    </citation>
    <scope>NUCLEOTIDE SEQUENCE [LARGE SCALE GENOMIC DNA]</scope>
</reference>
<dbReference type="EMBL" id="PEZW01000008">
    <property type="protein sequence ID" value="PIS07918.1"/>
    <property type="molecule type" value="Genomic_DNA"/>
</dbReference>
<keyword evidence="2" id="KW-0812">Transmembrane</keyword>
<dbReference type="InterPro" id="IPR023296">
    <property type="entry name" value="Glyco_hydro_beta-prop_sf"/>
</dbReference>
<feature type="region of interest" description="Disordered" evidence="1">
    <location>
        <begin position="42"/>
        <end position="76"/>
    </location>
</feature>
<sequence>MEEPIEQVVPKKKPTWLWIVIGLIVLVVIGIVAYYFGKSKPTEDKDTEVDQSTEKSNDLSSEASKDIGQTNWSTMDQGPYKDSVSYATSTDLLKWTDSGKILATHASVPDAVVKDGTIFAYFVDVSTDGIAEQTGMVKSIDGGRSWTERQIIKIDGIGDKAVADPDPYLLPDGRIRLYYYDILENRTKKITESVVNKIYSAISTDGVNFTQEDGIRFEYEMIFDPDVIKVGDVWRMYIGTDKNRIISATSTDGKTFTYEGIALENAGVPNIYYDGIRYLLYTAGVEISTSTDGKTFTKTTNRFDSGKLTADPGVVKISENNYLMVYKTSEMKPKN</sequence>
<feature type="compositionally biased region" description="Polar residues" evidence="1">
    <location>
        <begin position="58"/>
        <end position="76"/>
    </location>
</feature>
<evidence type="ECO:0000256" key="2">
    <source>
        <dbReference type="SAM" id="Phobius"/>
    </source>
</evidence>
<proteinExistence type="predicted"/>
<protein>
    <recommendedName>
        <fullName evidence="5">Sialidase domain-containing protein</fullName>
    </recommendedName>
</protein>
<name>A0A2H0W986_9BACT</name>
<dbReference type="Gene3D" id="2.115.10.20">
    <property type="entry name" value="Glycosyl hydrolase domain, family 43"/>
    <property type="match status" value="2"/>
</dbReference>
<keyword evidence="2" id="KW-1133">Transmembrane helix</keyword>
<accession>A0A2H0W986</accession>
<evidence type="ECO:0000313" key="3">
    <source>
        <dbReference type="EMBL" id="PIS07918.1"/>
    </source>
</evidence>
<evidence type="ECO:0000256" key="1">
    <source>
        <dbReference type="SAM" id="MobiDB-lite"/>
    </source>
</evidence>
<keyword evidence="2" id="KW-0472">Membrane</keyword>
<feature type="transmembrane region" description="Helical" evidence="2">
    <location>
        <begin position="16"/>
        <end position="36"/>
    </location>
</feature>
<comment type="caution">
    <text evidence="3">The sequence shown here is derived from an EMBL/GenBank/DDBJ whole genome shotgun (WGS) entry which is preliminary data.</text>
</comment>
<evidence type="ECO:0008006" key="5">
    <source>
        <dbReference type="Google" id="ProtNLM"/>
    </source>
</evidence>
<evidence type="ECO:0000313" key="4">
    <source>
        <dbReference type="Proteomes" id="UP000231382"/>
    </source>
</evidence>
<dbReference type="SUPFAM" id="SSF75005">
    <property type="entry name" value="Arabinanase/levansucrase/invertase"/>
    <property type="match status" value="2"/>
</dbReference>
<dbReference type="AlphaFoldDB" id="A0A2H0W986"/>
<organism evidence="3 4">
    <name type="scientific">Candidatus Berkelbacteria bacterium CG10_big_fil_rev_8_21_14_0_10_43_13</name>
    <dbReference type="NCBI Taxonomy" id="1974514"/>
    <lineage>
        <taxon>Bacteria</taxon>
        <taxon>Candidatus Berkelbacteria</taxon>
    </lineage>
</organism>
<gene>
    <name evidence="3" type="ORF">COT78_01030</name>
</gene>
<dbReference type="Proteomes" id="UP000231382">
    <property type="component" value="Unassembled WGS sequence"/>
</dbReference>